<gene>
    <name evidence="1" type="ORF">ACFL27_21640</name>
</gene>
<dbReference type="Pfam" id="PF12094">
    <property type="entry name" value="DUF3570"/>
    <property type="match status" value="1"/>
</dbReference>
<dbReference type="Proteomes" id="UP001594351">
    <property type="component" value="Unassembled WGS sequence"/>
</dbReference>
<dbReference type="InterPro" id="IPR021953">
    <property type="entry name" value="DUF3570"/>
</dbReference>
<evidence type="ECO:0000313" key="1">
    <source>
        <dbReference type="EMBL" id="MFC1852809.1"/>
    </source>
</evidence>
<feature type="non-terminal residue" evidence="1">
    <location>
        <position position="319"/>
    </location>
</feature>
<name>A0ABV6Z337_UNCC1</name>
<sequence length="319" mass="37016">MQLRSLLRKQFGLFIYLISLWPLNTVTGHEVSLRYQYFKDDGSTVTIPGIDVSVETWEGGTMTGSVSADTVTAASEHRKTDVDTVTSASDYEHRFQATLGFNQQWRQWSFLLGSYYSDEPDYTSTAFFGGLARDFFQRNTTVSIHGNYGYDDISSSEDPDFREQARRFGGTLSLTQVLTPKMISRVAASYSYVSGYQSSPYRYALRSSVSPEFNNQEVLPDERNRYAFYTRINIYNEKAKGAIHPAYRFYWDDWGIYSHEFDLKFYKYLFSSLIIHLELRYYVQSEADYYQELWSESDRFMTSYEKYAAGNTYLIAMGS</sequence>
<reference evidence="1 2" key="1">
    <citation type="submission" date="2024-09" db="EMBL/GenBank/DDBJ databases">
        <title>Laminarin stimulates single cell rates of sulfate reduction while oxygen inhibits transcriptomic activity in coastal marine sediment.</title>
        <authorList>
            <person name="Lindsay M."/>
            <person name="Orcutt B."/>
            <person name="Emerson D."/>
            <person name="Stepanauskas R."/>
            <person name="D'Angelo T."/>
        </authorList>
    </citation>
    <scope>NUCLEOTIDE SEQUENCE [LARGE SCALE GENOMIC DNA]</scope>
    <source>
        <strain evidence="1">SAG AM-311-K15</strain>
    </source>
</reference>
<organism evidence="1 2">
    <name type="scientific">candidate division CSSED10-310 bacterium</name>
    <dbReference type="NCBI Taxonomy" id="2855610"/>
    <lineage>
        <taxon>Bacteria</taxon>
        <taxon>Bacteria division CSSED10-310</taxon>
    </lineage>
</organism>
<dbReference type="EMBL" id="JBHPBY010000369">
    <property type="protein sequence ID" value="MFC1852809.1"/>
    <property type="molecule type" value="Genomic_DNA"/>
</dbReference>
<evidence type="ECO:0000313" key="2">
    <source>
        <dbReference type="Proteomes" id="UP001594351"/>
    </source>
</evidence>
<protein>
    <submittedName>
        <fullName evidence="1">DUF3570 domain-containing protein</fullName>
    </submittedName>
</protein>
<comment type="caution">
    <text evidence="1">The sequence shown here is derived from an EMBL/GenBank/DDBJ whole genome shotgun (WGS) entry which is preliminary data.</text>
</comment>
<keyword evidence="2" id="KW-1185">Reference proteome</keyword>
<proteinExistence type="predicted"/>
<accession>A0ABV6Z337</accession>